<dbReference type="KEGG" id="pfy:PFICI_13893"/>
<dbReference type="OrthoDB" id="3941101at2759"/>
<dbReference type="GeneID" id="19278906"/>
<accession>W3WLH8</accession>
<dbReference type="HOGENOM" id="CLU_066680_0_0_1"/>
<dbReference type="RefSeq" id="XP_007840665.1">
    <property type="nucleotide sequence ID" value="XM_007842474.1"/>
</dbReference>
<gene>
    <name evidence="1" type="ORF">PFICI_13893</name>
</gene>
<evidence type="ECO:0000313" key="2">
    <source>
        <dbReference type="Proteomes" id="UP000030651"/>
    </source>
</evidence>
<dbReference type="AlphaFoldDB" id="W3WLH8"/>
<protein>
    <submittedName>
        <fullName evidence="1">Uncharacterized protein</fullName>
    </submittedName>
</protein>
<keyword evidence="2" id="KW-1185">Reference proteome</keyword>
<reference evidence="2" key="1">
    <citation type="journal article" date="2015" name="BMC Genomics">
        <title>Genomic and transcriptomic analysis of the endophytic fungus Pestalotiopsis fici reveals its lifestyle and high potential for synthesis of natural products.</title>
        <authorList>
            <person name="Wang X."/>
            <person name="Zhang X."/>
            <person name="Liu L."/>
            <person name="Xiang M."/>
            <person name="Wang W."/>
            <person name="Sun X."/>
            <person name="Che Y."/>
            <person name="Guo L."/>
            <person name="Liu G."/>
            <person name="Guo L."/>
            <person name="Wang C."/>
            <person name="Yin W.B."/>
            <person name="Stadler M."/>
            <person name="Zhang X."/>
            <person name="Liu X."/>
        </authorList>
    </citation>
    <scope>NUCLEOTIDE SEQUENCE [LARGE SCALE GENOMIC DNA]</scope>
    <source>
        <strain evidence="2">W106-1 / CGMCC3.15140</strain>
    </source>
</reference>
<name>W3WLH8_PESFW</name>
<dbReference type="eggNOG" id="ENOG502SX7S">
    <property type="taxonomic scope" value="Eukaryota"/>
</dbReference>
<dbReference type="Proteomes" id="UP000030651">
    <property type="component" value="Unassembled WGS sequence"/>
</dbReference>
<dbReference type="EMBL" id="KI912120">
    <property type="protein sequence ID" value="ETS74027.1"/>
    <property type="molecule type" value="Genomic_DNA"/>
</dbReference>
<organism evidence="1 2">
    <name type="scientific">Pestalotiopsis fici (strain W106-1 / CGMCC3.15140)</name>
    <dbReference type="NCBI Taxonomy" id="1229662"/>
    <lineage>
        <taxon>Eukaryota</taxon>
        <taxon>Fungi</taxon>
        <taxon>Dikarya</taxon>
        <taxon>Ascomycota</taxon>
        <taxon>Pezizomycotina</taxon>
        <taxon>Sordariomycetes</taxon>
        <taxon>Xylariomycetidae</taxon>
        <taxon>Amphisphaeriales</taxon>
        <taxon>Sporocadaceae</taxon>
        <taxon>Pestalotiopsis</taxon>
    </lineage>
</organism>
<evidence type="ECO:0000313" key="1">
    <source>
        <dbReference type="EMBL" id="ETS74027.1"/>
    </source>
</evidence>
<sequence length="228" mass="25524">MAEIIENEELMTRLSSSHENDLPSYEESVVPTPLMRLNSCRLSATSMALASISQGHDIQYQIASKGGWQLLNSRSSSELIIQHKKPFCVGTMEFDNSSSFPWFPRANVTVDIPGYGTKKVQMKSQNFIDWEFKWSDSVSDPTLQWTVQSCPITLATLALLDKSRGLCLARFIYSSRGMKAEKGLSIGNLDIFAVEAYGLTMEAIICSCSIALKYWQNIGRDYRNPDVA</sequence>
<dbReference type="OMA" id="GGFPWRP"/>
<proteinExistence type="predicted"/>
<dbReference type="InParanoid" id="W3WLH8"/>